<dbReference type="Proteomes" id="UP000199448">
    <property type="component" value="Unassembled WGS sequence"/>
</dbReference>
<proteinExistence type="predicted"/>
<keyword evidence="1" id="KW-0812">Transmembrane</keyword>
<protein>
    <submittedName>
        <fullName evidence="2">Uncharacterized protein</fullName>
    </submittedName>
</protein>
<name>A0A1H5JPL7_9FLAO</name>
<gene>
    <name evidence="2" type="ORF">SAMN04488034_101808</name>
</gene>
<dbReference type="RefSeq" id="WP_176763417.1">
    <property type="nucleotide sequence ID" value="NZ_FNGG01000001.1"/>
</dbReference>
<feature type="transmembrane region" description="Helical" evidence="1">
    <location>
        <begin position="30"/>
        <end position="48"/>
    </location>
</feature>
<accession>A0A1H5JPL7</accession>
<keyword evidence="1" id="KW-1133">Transmembrane helix</keyword>
<evidence type="ECO:0000256" key="1">
    <source>
        <dbReference type="SAM" id="Phobius"/>
    </source>
</evidence>
<reference evidence="2 3" key="1">
    <citation type="submission" date="2016-10" db="EMBL/GenBank/DDBJ databases">
        <authorList>
            <person name="de Groot N.N."/>
        </authorList>
    </citation>
    <scope>NUCLEOTIDE SEQUENCE [LARGE SCALE GENOMIC DNA]</scope>
    <source>
        <strain evidence="2 3">DSM 23553</strain>
    </source>
</reference>
<dbReference type="AlphaFoldDB" id="A0A1H5JPL7"/>
<organism evidence="2 3">
    <name type="scientific">Salinimicrobium catena</name>
    <dbReference type="NCBI Taxonomy" id="390640"/>
    <lineage>
        <taxon>Bacteria</taxon>
        <taxon>Pseudomonadati</taxon>
        <taxon>Bacteroidota</taxon>
        <taxon>Flavobacteriia</taxon>
        <taxon>Flavobacteriales</taxon>
        <taxon>Flavobacteriaceae</taxon>
        <taxon>Salinimicrobium</taxon>
    </lineage>
</organism>
<dbReference type="EMBL" id="FNUG01000001">
    <property type="protein sequence ID" value="SEE54364.1"/>
    <property type="molecule type" value="Genomic_DNA"/>
</dbReference>
<evidence type="ECO:0000313" key="3">
    <source>
        <dbReference type="Proteomes" id="UP000199448"/>
    </source>
</evidence>
<evidence type="ECO:0000313" key="2">
    <source>
        <dbReference type="EMBL" id="SEE54364.1"/>
    </source>
</evidence>
<keyword evidence="1" id="KW-0472">Membrane</keyword>
<sequence>MKKISFRPENKSLLQKITSVNWWILKSPRLIFITVITGLAILALWFEWKYSFLQHLF</sequence>
<keyword evidence="3" id="KW-1185">Reference proteome</keyword>